<evidence type="ECO:0000256" key="2">
    <source>
        <dbReference type="ARBA" id="ARBA00022801"/>
    </source>
</evidence>
<dbReference type="EMBL" id="MSIE01000013">
    <property type="protein sequence ID" value="OLF17898.1"/>
    <property type="molecule type" value="Genomic_DNA"/>
</dbReference>
<evidence type="ECO:0000256" key="1">
    <source>
        <dbReference type="ARBA" id="ARBA00001946"/>
    </source>
</evidence>
<dbReference type="Pfam" id="PF00293">
    <property type="entry name" value="NUDIX"/>
    <property type="match status" value="1"/>
</dbReference>
<feature type="domain" description="Nudix hydrolase" evidence="3">
    <location>
        <begin position="18"/>
        <end position="148"/>
    </location>
</feature>
<dbReference type="AlphaFoldDB" id="A0A1Q8CU59"/>
<dbReference type="InterPro" id="IPR000086">
    <property type="entry name" value="NUDIX_hydrolase_dom"/>
</dbReference>
<organism evidence="4 5">
    <name type="scientific">Actinophytocola xanthii</name>
    <dbReference type="NCBI Taxonomy" id="1912961"/>
    <lineage>
        <taxon>Bacteria</taxon>
        <taxon>Bacillati</taxon>
        <taxon>Actinomycetota</taxon>
        <taxon>Actinomycetes</taxon>
        <taxon>Pseudonocardiales</taxon>
        <taxon>Pseudonocardiaceae</taxon>
    </lineage>
</organism>
<keyword evidence="5" id="KW-1185">Reference proteome</keyword>
<dbReference type="Proteomes" id="UP000185596">
    <property type="component" value="Unassembled WGS sequence"/>
</dbReference>
<dbReference type="GO" id="GO:0016787">
    <property type="term" value="F:hydrolase activity"/>
    <property type="evidence" value="ECO:0007669"/>
    <property type="project" value="UniProtKB-KW"/>
</dbReference>
<reference evidence="4 5" key="1">
    <citation type="submission" date="2016-12" db="EMBL/GenBank/DDBJ databases">
        <title>The draft genome sequence of Actinophytocola sp. 11-183.</title>
        <authorList>
            <person name="Wang W."/>
            <person name="Yuan L."/>
        </authorList>
    </citation>
    <scope>NUCLEOTIDE SEQUENCE [LARGE SCALE GENOMIC DNA]</scope>
    <source>
        <strain evidence="4 5">11-183</strain>
    </source>
</reference>
<evidence type="ECO:0000313" key="4">
    <source>
        <dbReference type="EMBL" id="OLF17898.1"/>
    </source>
</evidence>
<dbReference type="PANTHER" id="PTHR43046:SF2">
    <property type="entry name" value="8-OXO-DGTP DIPHOSPHATASE-RELATED"/>
    <property type="match status" value="1"/>
</dbReference>
<sequence>MSNGDRFVRCGRGHVHWGRFGAAGLLPFCDGHVLLQQRAAITLGGNTWGVFGGARERDESAVEAALRETTEESTLDVSAVTVHGLLHEDHGGWAYDTVIGTVPAMVEVGPSSWESRGAAWVPVDEVVARELFPPFAASWPRVRPGLRRPVLVVDVANVMGSRADGWWRDRAGAAARLRDEVDAVPALRGMGPFDLAFPERVLVVEGRARGIGTGATTTVRVVEAPHEGDDQIVATVEETVATDPTALCLVVTADRALRARCTAAGAEVAGPRWLLDQL</sequence>
<dbReference type="PROSITE" id="PS51462">
    <property type="entry name" value="NUDIX"/>
    <property type="match status" value="1"/>
</dbReference>
<dbReference type="OrthoDB" id="3404294at2"/>
<gene>
    <name evidence="4" type="ORF">BU204_08795</name>
</gene>
<dbReference type="PANTHER" id="PTHR43046">
    <property type="entry name" value="GDP-MANNOSE MANNOSYL HYDROLASE"/>
    <property type="match status" value="1"/>
</dbReference>
<proteinExistence type="predicted"/>
<dbReference type="Gene3D" id="3.90.79.10">
    <property type="entry name" value="Nucleoside Triphosphate Pyrophosphohydrolase"/>
    <property type="match status" value="1"/>
</dbReference>
<dbReference type="SUPFAM" id="SSF55811">
    <property type="entry name" value="Nudix"/>
    <property type="match status" value="1"/>
</dbReference>
<dbReference type="InterPro" id="IPR020084">
    <property type="entry name" value="NUDIX_hydrolase_CS"/>
</dbReference>
<dbReference type="PROSITE" id="PS00893">
    <property type="entry name" value="NUDIX_BOX"/>
    <property type="match status" value="1"/>
</dbReference>
<dbReference type="InterPro" id="IPR015797">
    <property type="entry name" value="NUDIX_hydrolase-like_dom_sf"/>
</dbReference>
<evidence type="ECO:0000259" key="3">
    <source>
        <dbReference type="PROSITE" id="PS51462"/>
    </source>
</evidence>
<dbReference type="RefSeq" id="WP_075125093.1">
    <property type="nucleotide sequence ID" value="NZ_MSIE01000013.1"/>
</dbReference>
<protein>
    <recommendedName>
        <fullName evidence="3">Nudix hydrolase domain-containing protein</fullName>
    </recommendedName>
</protein>
<comment type="cofactor">
    <cofactor evidence="1">
        <name>Mg(2+)</name>
        <dbReference type="ChEBI" id="CHEBI:18420"/>
    </cofactor>
</comment>
<evidence type="ECO:0000313" key="5">
    <source>
        <dbReference type="Proteomes" id="UP000185596"/>
    </source>
</evidence>
<name>A0A1Q8CU59_9PSEU</name>
<comment type="caution">
    <text evidence="4">The sequence shown here is derived from an EMBL/GenBank/DDBJ whole genome shotgun (WGS) entry which is preliminary data.</text>
</comment>
<dbReference type="STRING" id="1912961.BU204_08795"/>
<keyword evidence="2" id="KW-0378">Hydrolase</keyword>
<accession>A0A1Q8CU59</accession>